<dbReference type="RefSeq" id="XP_013384347.1">
    <property type="nucleotide sequence ID" value="XM_013528893.1"/>
</dbReference>
<dbReference type="Pfam" id="PF13516">
    <property type="entry name" value="LRR_6"/>
    <property type="match status" value="2"/>
</dbReference>
<dbReference type="Gene3D" id="3.80.10.10">
    <property type="entry name" value="Ribonuclease Inhibitor"/>
    <property type="match status" value="1"/>
</dbReference>
<evidence type="ECO:0000313" key="2">
    <source>
        <dbReference type="RefSeq" id="XP_013384347.1"/>
    </source>
</evidence>
<dbReference type="PANTHER" id="PTHR13382">
    <property type="entry name" value="MITOCHONDRIAL ATP SYNTHASE COUPLING FACTOR B"/>
    <property type="match status" value="1"/>
</dbReference>
<dbReference type="OMA" id="CHRITER"/>
<dbReference type="KEGG" id="lak:106154523"/>
<dbReference type="InParanoid" id="A0A1S3HE46"/>
<dbReference type="InterPro" id="IPR006553">
    <property type="entry name" value="Leu-rich_rpt_Cys-con_subtyp"/>
</dbReference>
<dbReference type="PANTHER" id="PTHR13382:SF78">
    <property type="entry name" value="F-BOX AND LEUCINE-RICH REPEAT PROTEIN 13"/>
    <property type="match status" value="1"/>
</dbReference>
<reference evidence="2" key="1">
    <citation type="submission" date="2025-08" db="UniProtKB">
        <authorList>
            <consortium name="RefSeq"/>
        </authorList>
    </citation>
    <scope>IDENTIFICATION</scope>
    <source>
        <tissue evidence="2">Gonads</tissue>
    </source>
</reference>
<name>A0A1S3HE46_LINAN</name>
<dbReference type="AlphaFoldDB" id="A0A1S3HE46"/>
<gene>
    <name evidence="2" type="primary">LOC106154523</name>
</gene>
<dbReference type="OrthoDB" id="10257471at2759"/>
<dbReference type="STRING" id="7574.A0A1S3HE46"/>
<evidence type="ECO:0000313" key="1">
    <source>
        <dbReference type="Proteomes" id="UP000085678"/>
    </source>
</evidence>
<protein>
    <submittedName>
        <fullName evidence="2">F-box/LRR-repeat protein 15</fullName>
    </submittedName>
</protein>
<keyword evidence="1" id="KW-1185">Reference proteome</keyword>
<dbReference type="GO" id="GO:0005737">
    <property type="term" value="C:cytoplasm"/>
    <property type="evidence" value="ECO:0007669"/>
    <property type="project" value="TreeGrafter"/>
</dbReference>
<dbReference type="SMART" id="SM00367">
    <property type="entry name" value="LRR_CC"/>
    <property type="match status" value="7"/>
</dbReference>
<dbReference type="GeneID" id="106154523"/>
<dbReference type="CDD" id="cd22126">
    <property type="entry name" value="F-box_FBXL15"/>
    <property type="match status" value="1"/>
</dbReference>
<dbReference type="InterPro" id="IPR050648">
    <property type="entry name" value="F-box_LRR-repeat"/>
</dbReference>
<dbReference type="InterPro" id="IPR032675">
    <property type="entry name" value="LRR_dom_sf"/>
</dbReference>
<dbReference type="SUPFAM" id="SSF52047">
    <property type="entry name" value="RNI-like"/>
    <property type="match status" value="1"/>
</dbReference>
<dbReference type="InterPro" id="IPR001611">
    <property type="entry name" value="Leu-rich_rpt"/>
</dbReference>
<organism evidence="1 2">
    <name type="scientific">Lingula anatina</name>
    <name type="common">Brachiopod</name>
    <name type="synonym">Lingula unguis</name>
    <dbReference type="NCBI Taxonomy" id="7574"/>
    <lineage>
        <taxon>Eukaryota</taxon>
        <taxon>Metazoa</taxon>
        <taxon>Spiralia</taxon>
        <taxon>Lophotrochozoa</taxon>
        <taxon>Brachiopoda</taxon>
        <taxon>Linguliformea</taxon>
        <taxon>Lingulata</taxon>
        <taxon>Lingulida</taxon>
        <taxon>Linguloidea</taxon>
        <taxon>Lingulidae</taxon>
        <taxon>Lingula</taxon>
    </lineage>
</organism>
<accession>A0A1S3HE46</accession>
<proteinExistence type="predicted"/>
<sequence length="296" mass="34306">MKMEQHETEDHWPPSYSILDCLPWEDVLFKKVFPNLAVQTLFSLRRVSKQFHECITYYFQTSKCLNLSRIAARCNGVAFQIMTNDNSNLQELNLRNSKDWLTDELLVPVLQRNSRLLLIDISNCTRLTNESIRILALHCPNLCRITLRECIWLSVVAVTNLVLHCRGLTHVDLSGCWNLNDEAVVTMAMCCQQLEFLSIAKIYGVTDHAIANVASYCRRLKHLNMTGCWRVTNESVILLAEYCRDLKALQIRECRDINEQSLCKLREKNVKVDIPKYPYTIVCPLTRSLQRLNVQI</sequence>
<dbReference type="Proteomes" id="UP000085678">
    <property type="component" value="Unplaced"/>
</dbReference>